<feature type="transmembrane region" description="Helical" evidence="1">
    <location>
        <begin position="6"/>
        <end position="24"/>
    </location>
</feature>
<evidence type="ECO:0000313" key="2">
    <source>
        <dbReference type="EMBL" id="MBP1918327.1"/>
    </source>
</evidence>
<evidence type="ECO:0000256" key="1">
    <source>
        <dbReference type="SAM" id="Phobius"/>
    </source>
</evidence>
<dbReference type="Proteomes" id="UP001519271">
    <property type="component" value="Unassembled WGS sequence"/>
</dbReference>
<organism evidence="2 3">
    <name type="scientific">Youngiibacter multivorans</name>
    <dbReference type="NCBI Taxonomy" id="937251"/>
    <lineage>
        <taxon>Bacteria</taxon>
        <taxon>Bacillati</taxon>
        <taxon>Bacillota</taxon>
        <taxon>Clostridia</taxon>
        <taxon>Eubacteriales</taxon>
        <taxon>Clostridiaceae</taxon>
        <taxon>Youngiibacter</taxon>
    </lineage>
</organism>
<keyword evidence="1" id="KW-0472">Membrane</keyword>
<comment type="caution">
    <text evidence="2">The sequence shown here is derived from an EMBL/GenBank/DDBJ whole genome shotgun (WGS) entry which is preliminary data.</text>
</comment>
<gene>
    <name evidence="2" type="ORF">J2Z34_000799</name>
</gene>
<proteinExistence type="predicted"/>
<name>A0ABS4G1A2_9CLOT</name>
<evidence type="ECO:0000313" key="3">
    <source>
        <dbReference type="Proteomes" id="UP001519271"/>
    </source>
</evidence>
<keyword evidence="1" id="KW-0812">Transmembrane</keyword>
<reference evidence="2 3" key="1">
    <citation type="submission" date="2021-03" db="EMBL/GenBank/DDBJ databases">
        <title>Genomic Encyclopedia of Type Strains, Phase IV (KMG-IV): sequencing the most valuable type-strain genomes for metagenomic binning, comparative biology and taxonomic classification.</title>
        <authorList>
            <person name="Goeker M."/>
        </authorList>
    </citation>
    <scope>NUCLEOTIDE SEQUENCE [LARGE SCALE GENOMIC DNA]</scope>
    <source>
        <strain evidence="2 3">DSM 6139</strain>
    </source>
</reference>
<keyword evidence="1" id="KW-1133">Transmembrane helix</keyword>
<protein>
    <submittedName>
        <fullName evidence="2">Uncharacterized protein</fullName>
    </submittedName>
</protein>
<dbReference type="EMBL" id="JAGGKC010000004">
    <property type="protein sequence ID" value="MBP1918327.1"/>
    <property type="molecule type" value="Genomic_DNA"/>
</dbReference>
<sequence>MEFLNTLLNLALIGGGIYVAYLLIKALRIFIKKNS</sequence>
<keyword evidence="3" id="KW-1185">Reference proteome</keyword>
<accession>A0ABS4G1A2</accession>